<gene>
    <name evidence="2" type="ORF">B7H17_16720</name>
</gene>
<dbReference type="EMBL" id="NBWC01000024">
    <property type="protein sequence ID" value="ORL62993.1"/>
    <property type="molecule type" value="Genomic_DNA"/>
</dbReference>
<keyword evidence="1" id="KW-1133">Transmembrane helix</keyword>
<organism evidence="2 3">
    <name type="scientific">Pseudomonas putida</name>
    <name type="common">Arthrobacter siderocapsulatus</name>
    <dbReference type="NCBI Taxonomy" id="303"/>
    <lineage>
        <taxon>Bacteria</taxon>
        <taxon>Pseudomonadati</taxon>
        <taxon>Pseudomonadota</taxon>
        <taxon>Gammaproteobacteria</taxon>
        <taxon>Pseudomonadales</taxon>
        <taxon>Pseudomonadaceae</taxon>
        <taxon>Pseudomonas</taxon>
    </lineage>
</organism>
<protein>
    <submittedName>
        <fullName evidence="2">Uncharacterized protein</fullName>
    </submittedName>
</protein>
<dbReference type="Proteomes" id="UP000193675">
    <property type="component" value="Unassembled WGS sequence"/>
</dbReference>
<name>A0A1X0ZTE5_PSEPU</name>
<proteinExistence type="predicted"/>
<dbReference type="OrthoDB" id="5762578at2"/>
<reference evidence="2 3" key="1">
    <citation type="submission" date="2017-04" db="EMBL/GenBank/DDBJ databases">
        <title>Presence of VIM-2 positive Pseudomonas species in chickens and their surrounding environment.</title>
        <authorList>
            <person name="Zhang R."/>
        </authorList>
    </citation>
    <scope>NUCLEOTIDE SEQUENCE [LARGE SCALE GENOMIC DNA]</scope>
    <source>
        <strain evidence="2 3">DZ-C18</strain>
    </source>
</reference>
<dbReference type="AlphaFoldDB" id="A0A1X0ZTE5"/>
<feature type="transmembrane region" description="Helical" evidence="1">
    <location>
        <begin position="205"/>
        <end position="238"/>
    </location>
</feature>
<accession>A0A1X0ZTE5</accession>
<comment type="caution">
    <text evidence="2">The sequence shown here is derived from an EMBL/GenBank/DDBJ whole genome shotgun (WGS) entry which is preliminary data.</text>
</comment>
<evidence type="ECO:0000313" key="2">
    <source>
        <dbReference type="EMBL" id="ORL62993.1"/>
    </source>
</evidence>
<evidence type="ECO:0000313" key="3">
    <source>
        <dbReference type="Proteomes" id="UP000193675"/>
    </source>
</evidence>
<keyword evidence="1" id="KW-0472">Membrane</keyword>
<evidence type="ECO:0000256" key="1">
    <source>
        <dbReference type="SAM" id="Phobius"/>
    </source>
</evidence>
<sequence>MSVSESQLSQLDREMDQNHREMVIMTLEDFHAQAQFAQQKHCATQPPLACNRTQGEMLNGTWQSVKSTYNGVPHSFVNTTWGVPTAMAAWDARNITAFIRDMNGIGTKVRYTVRNGKQYVILTGYPGLRKTLNAPRYGIQNAKLVSMGIGKYGVRGSSIKGFKLSCYVAVAIEVAEWVFGDEHIMSDLFGGVGVELIKAGIASALGYAAALAVGSLFTAAAAPVIAGALVVFAVGLGLNALDNHFGIKNAVKAGLRYAVDHIQAIHKTITEIKPADLRRYAEQTAADVAGKIADELYDEAKSWIIRKLRPDGIDLPTWPSAPRLPSMPSMPSLPTFNLPKF</sequence>
<keyword evidence="1" id="KW-0812">Transmembrane</keyword>
<dbReference type="RefSeq" id="WP_084857817.1">
    <property type="nucleotide sequence ID" value="NZ_NBWC01000024.1"/>
</dbReference>